<dbReference type="Proteomes" id="UP000184096">
    <property type="component" value="Chromosome I"/>
</dbReference>
<dbReference type="InterPro" id="IPR051121">
    <property type="entry name" value="FAH"/>
</dbReference>
<reference evidence="5" key="1">
    <citation type="submission" date="2016-11" db="EMBL/GenBank/DDBJ databases">
        <authorList>
            <person name="Varghese N."/>
            <person name="Submissions S."/>
        </authorList>
    </citation>
    <scope>NUCLEOTIDE SEQUENCE [LARGE SCALE GENOMIC DNA]</scope>
    <source>
        <strain evidence="5">GAS401</strain>
    </source>
</reference>
<dbReference type="EMBL" id="LT670849">
    <property type="protein sequence ID" value="SHN77916.1"/>
    <property type="molecule type" value="Genomic_DNA"/>
</dbReference>
<dbReference type="PANTHER" id="PTHR42796">
    <property type="entry name" value="FUMARYLACETOACETATE HYDROLASE DOMAIN-CONTAINING PROTEIN 2A-RELATED"/>
    <property type="match status" value="1"/>
</dbReference>
<name>A0A1M7U4P0_9BRAD</name>
<evidence type="ECO:0000313" key="5">
    <source>
        <dbReference type="Proteomes" id="UP000184096"/>
    </source>
</evidence>
<dbReference type="PANTHER" id="PTHR42796:SF4">
    <property type="entry name" value="FUMARYLACETOACETATE HYDROLASE DOMAIN-CONTAINING PROTEIN 2A"/>
    <property type="match status" value="1"/>
</dbReference>
<dbReference type="Pfam" id="PF01557">
    <property type="entry name" value="FAA_hydrolase"/>
    <property type="match status" value="1"/>
</dbReference>
<dbReference type="OrthoDB" id="9780293at2"/>
<dbReference type="Gene3D" id="3.90.850.10">
    <property type="entry name" value="Fumarylacetoacetase-like, C-terminal domain"/>
    <property type="match status" value="1"/>
</dbReference>
<protein>
    <submittedName>
        <fullName evidence="4">2-keto-4-pentenoate hydratase/2-oxohepta-3-ene-1,7-dioic acid hydratase (Catechol pathway)</fullName>
    </submittedName>
</protein>
<sequence length="305" mass="32985">MRFCRFDANRLGIVEGNTIRDVTDALLSLPPLSWPAPHGDHFARNFDVVAARARELASSAPIVDAEKVRFLSPIANPSKIVAAPLNYAKHLTEVGRDPQIHADTHSFTHEGFATPIDKLGLFIKSTSSLVGPGEGVELVYPERRTDHEIELAVVIGREAKNISESEAFSHILGYSVSLDMTVRGSEDRSFRKSPDTYSVLGPVLVTIDEIEDPERLDFSITVNGITKQRGNTRDLIVGLRRLIAIAASCYTLYPGDIIMTGTPDGVAPVSPGDDVVATIAGLGKMRVQVRQGTPSSGIHGRTIPA</sequence>
<proteinExistence type="inferred from homology"/>
<evidence type="ECO:0000256" key="2">
    <source>
        <dbReference type="ARBA" id="ARBA00022723"/>
    </source>
</evidence>
<organism evidence="4 5">
    <name type="scientific">Bradyrhizobium erythrophlei</name>
    <dbReference type="NCBI Taxonomy" id="1437360"/>
    <lineage>
        <taxon>Bacteria</taxon>
        <taxon>Pseudomonadati</taxon>
        <taxon>Pseudomonadota</taxon>
        <taxon>Alphaproteobacteria</taxon>
        <taxon>Hyphomicrobiales</taxon>
        <taxon>Nitrobacteraceae</taxon>
        <taxon>Bradyrhizobium</taxon>
    </lineage>
</organism>
<evidence type="ECO:0000259" key="3">
    <source>
        <dbReference type="Pfam" id="PF01557"/>
    </source>
</evidence>
<dbReference type="RefSeq" id="WP_072819534.1">
    <property type="nucleotide sequence ID" value="NZ_LT670849.1"/>
</dbReference>
<evidence type="ECO:0000313" key="4">
    <source>
        <dbReference type="EMBL" id="SHN77916.1"/>
    </source>
</evidence>
<dbReference type="GO" id="GO:0003824">
    <property type="term" value="F:catalytic activity"/>
    <property type="evidence" value="ECO:0007669"/>
    <property type="project" value="InterPro"/>
</dbReference>
<keyword evidence="2" id="KW-0479">Metal-binding</keyword>
<dbReference type="InterPro" id="IPR011234">
    <property type="entry name" value="Fumarylacetoacetase-like_C"/>
</dbReference>
<accession>A0A1M7U4P0</accession>
<dbReference type="AlphaFoldDB" id="A0A1M7U4P0"/>
<dbReference type="GO" id="GO:0046872">
    <property type="term" value="F:metal ion binding"/>
    <property type="evidence" value="ECO:0007669"/>
    <property type="project" value="UniProtKB-KW"/>
</dbReference>
<dbReference type="GO" id="GO:0044281">
    <property type="term" value="P:small molecule metabolic process"/>
    <property type="evidence" value="ECO:0007669"/>
    <property type="project" value="UniProtKB-ARBA"/>
</dbReference>
<dbReference type="InterPro" id="IPR036663">
    <property type="entry name" value="Fumarylacetoacetase_C_sf"/>
</dbReference>
<feature type="domain" description="Fumarylacetoacetase-like C-terminal" evidence="3">
    <location>
        <begin position="79"/>
        <end position="290"/>
    </location>
</feature>
<gene>
    <name evidence="4" type="ORF">SAMN05444170_3531</name>
</gene>
<dbReference type="SUPFAM" id="SSF56529">
    <property type="entry name" value="FAH"/>
    <property type="match status" value="1"/>
</dbReference>
<evidence type="ECO:0000256" key="1">
    <source>
        <dbReference type="ARBA" id="ARBA00010211"/>
    </source>
</evidence>
<comment type="similarity">
    <text evidence="1">Belongs to the FAH family.</text>
</comment>
<keyword evidence="5" id="KW-1185">Reference proteome</keyword>